<organism evidence="1 2">
    <name type="scientific">Shewanella electrica</name>
    <dbReference type="NCBI Taxonomy" id="515560"/>
    <lineage>
        <taxon>Bacteria</taxon>
        <taxon>Pseudomonadati</taxon>
        <taxon>Pseudomonadota</taxon>
        <taxon>Gammaproteobacteria</taxon>
        <taxon>Alteromonadales</taxon>
        <taxon>Shewanellaceae</taxon>
        <taxon>Shewanella</taxon>
    </lineage>
</organism>
<dbReference type="EMBL" id="JAKOGG010000022">
    <property type="protein sequence ID" value="MCS4558551.1"/>
    <property type="molecule type" value="Genomic_DNA"/>
</dbReference>
<name>A0ABT2FQB8_9GAMM</name>
<keyword evidence="2" id="KW-1185">Reference proteome</keyword>
<dbReference type="Proteomes" id="UP001201549">
    <property type="component" value="Unassembled WGS sequence"/>
</dbReference>
<accession>A0ABT2FQB8</accession>
<proteinExistence type="predicted"/>
<sequence>MAITRDDLVVFKPELLGTSDDAGGQRTKNPVRSGEINELFTAISDIDHAVSAVDIVKCFPALDTSGTETLLDGHIFVSQPPTDPLVSWLIAESDLLDDESRMTDMVDILQGSVVAGQLVRRGLIGLLAGQDSFPRSYLQSSYQFDGREYWANVTLTKGQIICISVEYEGNANANYPRFEHFCEVQETVTGAAVGNVYFQPPIPYDTPDSNLNINGESGCTKLRFTSQNDGIKFHGVSRLAAANDSSLIEVDNTTVDMLPKVSSVSYTSNNTISGDSGATASLATRRGVFTARHSGRSTYTISVNDMLYNEAWFAARGIIGAIPAGFRPYNSTIIGLADSPSQTVSITNPDAGTVLGETGSIGFEYYSTQDYAIYTSSSAFPANKQLVGGTVTGSVRFITNTENPDATFTMDANGQCIDDLDSRVLGTINILTGDFTPGDEDYRGAFELVNYSGFVEDSTGTGPVGVYTTSFTLKTNSPILESFYLTVRTTNDVLVSGSSDANGVITGTGVSGTIAGTIVTLSFTNPCVLSSLRYDIGELVDLTPPPELYGLNPLRIKNGGSVNIFNAWTPITIEHTNVQAVVNPTAGQTLNVRPSARFVDITDANGASLWTIDDANYSHDNTTGVVTINSNFTGFTAPFVLSDSIGEEALVTSVEGDYLQLASELSHEYPVGSIVASVQNLGNLQARVGAVRDMSAWNNNWDQDGTNATGSLNSVDYPIEVNNQDATNEDWVLIFTSATAFRCVGRRLGQIATGDTLNDFAPINPRTQAPYFVIRSGAFGGGWNTGEAIRFATYAASKPAMLIRSVASGHSQITTDRAVLAFRGNES</sequence>
<gene>
    <name evidence="1" type="ORF">L9G74_19115</name>
</gene>
<comment type="caution">
    <text evidence="1">The sequence shown here is derived from an EMBL/GenBank/DDBJ whole genome shotgun (WGS) entry which is preliminary data.</text>
</comment>
<protein>
    <submittedName>
        <fullName evidence="1">Uncharacterized protein</fullName>
    </submittedName>
</protein>
<evidence type="ECO:0000313" key="1">
    <source>
        <dbReference type="EMBL" id="MCS4558551.1"/>
    </source>
</evidence>
<evidence type="ECO:0000313" key="2">
    <source>
        <dbReference type="Proteomes" id="UP001201549"/>
    </source>
</evidence>
<reference evidence="2" key="2">
    <citation type="submission" date="2023-07" db="EMBL/GenBank/DDBJ databases">
        <title>Shewanella mangrovi sp. nov., an acetaldehyde- degrading bacterium isolated from mangrove sediment.</title>
        <authorList>
            <person name="Liu Y."/>
        </authorList>
    </citation>
    <scope>NUCLEOTIDE SEQUENCE [LARGE SCALE GENOMIC DNA]</scope>
    <source>
        <strain evidence="2">C32</strain>
    </source>
</reference>
<dbReference type="RefSeq" id="WP_238898368.1">
    <property type="nucleotide sequence ID" value="NZ_JAKOGG010000022.1"/>
</dbReference>
<reference evidence="1 2" key="1">
    <citation type="submission" date="2022-02" db="EMBL/GenBank/DDBJ databases">
        <authorList>
            <person name="Zhuang L."/>
        </authorList>
    </citation>
    <scope>NUCLEOTIDE SEQUENCE [LARGE SCALE GENOMIC DNA]</scope>
    <source>
        <strain evidence="1 2">C32</strain>
    </source>
</reference>